<comment type="similarity">
    <text evidence="2 3">Belongs to the peptidase M16 family.</text>
</comment>
<dbReference type="Pfam" id="PF05193">
    <property type="entry name" value="Peptidase_M16_C"/>
    <property type="match status" value="1"/>
</dbReference>
<dbReference type="AlphaFoldDB" id="A0A656D8Q7"/>
<evidence type="ECO:0000256" key="2">
    <source>
        <dbReference type="ARBA" id="ARBA00007261"/>
    </source>
</evidence>
<dbReference type="GO" id="GO:0004222">
    <property type="term" value="F:metalloendopeptidase activity"/>
    <property type="evidence" value="ECO:0007669"/>
    <property type="project" value="InterPro"/>
</dbReference>
<dbReference type="Gene3D" id="3.30.830.10">
    <property type="entry name" value="Metalloenzyme, LuxS/M16 peptidase-like"/>
    <property type="match status" value="2"/>
</dbReference>
<feature type="domain" description="Peptidase M16 N-terminal" evidence="4">
    <location>
        <begin position="29"/>
        <end position="176"/>
    </location>
</feature>
<dbReference type="PANTHER" id="PTHR11851:SF49">
    <property type="entry name" value="MITOCHONDRIAL-PROCESSING PEPTIDASE SUBUNIT ALPHA"/>
    <property type="match status" value="1"/>
</dbReference>
<evidence type="ECO:0000313" key="6">
    <source>
        <dbReference type="EMBL" id="CUT00659.1"/>
    </source>
</evidence>
<dbReference type="RefSeq" id="WP_072150249.1">
    <property type="nucleotide sequence ID" value="NZ_CZVU01000029.1"/>
</dbReference>
<dbReference type="InterPro" id="IPR007863">
    <property type="entry name" value="Peptidase_M16_C"/>
</dbReference>
<proteinExistence type="inferred from homology"/>
<dbReference type="GO" id="GO:0046872">
    <property type="term" value="F:metal ion binding"/>
    <property type="evidence" value="ECO:0007669"/>
    <property type="project" value="InterPro"/>
</dbReference>
<dbReference type="InterPro" id="IPR001431">
    <property type="entry name" value="Pept_M16_Zn_BS"/>
</dbReference>
<name>A0A656D8Q7_KRYT1</name>
<keyword evidence="7" id="KW-1185">Reference proteome</keyword>
<protein>
    <submittedName>
        <fullName evidence="6">Predicted Zn-dependent peptidase</fullName>
    </submittedName>
</protein>
<dbReference type="GO" id="GO:0006508">
    <property type="term" value="P:proteolysis"/>
    <property type="evidence" value="ECO:0007669"/>
    <property type="project" value="InterPro"/>
</dbReference>
<dbReference type="InterPro" id="IPR050361">
    <property type="entry name" value="MPP/UQCRC_Complex"/>
</dbReference>
<evidence type="ECO:0000259" key="4">
    <source>
        <dbReference type="Pfam" id="PF00675"/>
    </source>
</evidence>
<dbReference type="PANTHER" id="PTHR11851">
    <property type="entry name" value="METALLOPROTEASE"/>
    <property type="match status" value="1"/>
</dbReference>
<dbReference type="OrthoDB" id="9811314at2"/>
<dbReference type="SUPFAM" id="SSF63411">
    <property type="entry name" value="LuxS/MPP-like metallohydrolase"/>
    <property type="match status" value="2"/>
</dbReference>
<dbReference type="InterPro" id="IPR011249">
    <property type="entry name" value="Metalloenz_LuxS/M16"/>
</dbReference>
<dbReference type="FunFam" id="3.30.830.10:FF:000008">
    <property type="entry name" value="Mitochondrial-processing peptidase subunit beta"/>
    <property type="match status" value="1"/>
</dbReference>
<feature type="domain" description="Peptidase M16 C-terminal" evidence="5">
    <location>
        <begin position="182"/>
        <end position="356"/>
    </location>
</feature>
<reference evidence="6 7" key="1">
    <citation type="submission" date="2015-11" db="EMBL/GenBank/DDBJ databases">
        <authorList>
            <person name="Varghese N."/>
        </authorList>
    </citation>
    <scope>NUCLEOTIDE SEQUENCE [LARGE SCALE GENOMIC DNA]</scope>
    <source>
        <strain evidence="6 7">JGI-24</strain>
    </source>
</reference>
<organism evidence="6 7">
    <name type="scientific">Kryptobacter tengchongensis</name>
    <dbReference type="NCBI Taxonomy" id="1643429"/>
    <lineage>
        <taxon>Bacteria</taxon>
        <taxon>Pseudomonadati</taxon>
        <taxon>Candidatus Kryptoniota</taxon>
        <taxon>Candidatus Kryptobacter</taxon>
    </lineage>
</organism>
<sequence>MKKSTIAEKRKVQGLTSNYNKTVLENGIKIVSESIPHVKSISIGVWVDVGSRDENELNNGITHFIEHMVFKGTKKRNTREIAEFVENIGGYLNAFTTKENTCFYVRILSEHLKEGVEILSDIVQNPVFDKKEIEKEKGVVFEEIKDIEDDLEEYIGDLLEYHIYYPHPLGFPIIGTRETVSKFTREKLFEHLREFYNPTNIVISAAGNLVHDKLVEYVSKFFNLTNRNGFYHMRKKPEKVSAVNYVIEKPASQSHVCIGTATYGAKDSKRDHLFLLNTLLGDGMSSRLFQNIREKYGFVYSIYSFYTIFKDSGIFGVYFACDKKNVSKAIDLVWKEFNLIVKNGIDPDELRRAKAQVKSSLLIGLESMSNRMQRLAQIELVYDGVYSDIGDIIRRIEKISPDEVQEIASEILNEERFTTIIINPAKNNMEKTYDRWRSKRNQKNGK</sequence>
<evidence type="ECO:0000313" key="7">
    <source>
        <dbReference type="Proteomes" id="UP000243065"/>
    </source>
</evidence>
<dbReference type="PROSITE" id="PS00143">
    <property type="entry name" value="INSULINASE"/>
    <property type="match status" value="1"/>
</dbReference>
<dbReference type="Pfam" id="PF00675">
    <property type="entry name" value="Peptidase_M16"/>
    <property type="match status" value="1"/>
</dbReference>
<dbReference type="InterPro" id="IPR011765">
    <property type="entry name" value="Pept_M16_N"/>
</dbReference>
<accession>A0A656D8Q7</accession>
<dbReference type="EMBL" id="CZVU01000029">
    <property type="protein sequence ID" value="CUT00659.1"/>
    <property type="molecule type" value="Genomic_DNA"/>
</dbReference>
<evidence type="ECO:0000259" key="5">
    <source>
        <dbReference type="Pfam" id="PF05193"/>
    </source>
</evidence>
<comment type="cofactor">
    <cofactor evidence="1">
        <name>Zn(2+)</name>
        <dbReference type="ChEBI" id="CHEBI:29105"/>
    </cofactor>
</comment>
<evidence type="ECO:0000256" key="1">
    <source>
        <dbReference type="ARBA" id="ARBA00001947"/>
    </source>
</evidence>
<dbReference type="Proteomes" id="UP000243065">
    <property type="component" value="Unassembled WGS sequence"/>
</dbReference>
<gene>
    <name evidence="6" type="ORF">JGI24_00811</name>
</gene>
<evidence type="ECO:0000256" key="3">
    <source>
        <dbReference type="RuleBase" id="RU004447"/>
    </source>
</evidence>